<dbReference type="CDD" id="cd00141">
    <property type="entry name" value="NT_POLXc"/>
    <property type="match status" value="1"/>
</dbReference>
<evidence type="ECO:0000256" key="1">
    <source>
        <dbReference type="ARBA" id="ARBA00012417"/>
    </source>
</evidence>
<feature type="domain" description="Polymerase/histidinol phosphatase N-terminal" evidence="8">
    <location>
        <begin position="336"/>
        <end position="415"/>
    </location>
</feature>
<evidence type="ECO:0000313" key="10">
    <source>
        <dbReference type="EMBL" id="GGL41842.1"/>
    </source>
</evidence>
<dbReference type="Gene3D" id="3.30.460.10">
    <property type="entry name" value="Beta Polymerase, domain 2"/>
    <property type="match status" value="1"/>
</dbReference>
<accession>A0A917VZ67</accession>
<dbReference type="Pfam" id="PF02811">
    <property type="entry name" value="PHP"/>
    <property type="match status" value="1"/>
</dbReference>
<dbReference type="PIRSF" id="PIRSF005047">
    <property type="entry name" value="UCP005047_YshC"/>
    <property type="match status" value="1"/>
</dbReference>
<dbReference type="InterPro" id="IPR010996">
    <property type="entry name" value="HHH_MUS81"/>
</dbReference>
<feature type="domain" description="DNA-directed DNA polymerase X" evidence="9">
    <location>
        <begin position="1"/>
        <end position="313"/>
    </location>
</feature>
<dbReference type="PANTHER" id="PTHR36928">
    <property type="entry name" value="PHOSPHATASE YCDX-RELATED"/>
    <property type="match status" value="1"/>
</dbReference>
<evidence type="ECO:0000259" key="8">
    <source>
        <dbReference type="SMART" id="SM00481"/>
    </source>
</evidence>
<dbReference type="Gene3D" id="3.20.20.140">
    <property type="entry name" value="Metal-dependent hydrolases"/>
    <property type="match status" value="1"/>
</dbReference>
<dbReference type="SUPFAM" id="SSF47802">
    <property type="entry name" value="DNA polymerase beta, N-terminal domain-like"/>
    <property type="match status" value="1"/>
</dbReference>
<evidence type="ECO:0000259" key="9">
    <source>
        <dbReference type="SMART" id="SM00483"/>
    </source>
</evidence>
<comment type="catalytic activity">
    <reaction evidence="7">
        <text>DNA(n) + a 2'-deoxyribonucleoside 5'-triphosphate = DNA(n+1) + diphosphate</text>
        <dbReference type="Rhea" id="RHEA:22508"/>
        <dbReference type="Rhea" id="RHEA-COMP:17339"/>
        <dbReference type="Rhea" id="RHEA-COMP:17340"/>
        <dbReference type="ChEBI" id="CHEBI:33019"/>
        <dbReference type="ChEBI" id="CHEBI:61560"/>
        <dbReference type="ChEBI" id="CHEBI:173112"/>
        <dbReference type="EC" id="2.7.7.7"/>
    </reaction>
</comment>
<dbReference type="GO" id="GO:0042578">
    <property type="term" value="F:phosphoric ester hydrolase activity"/>
    <property type="evidence" value="ECO:0007669"/>
    <property type="project" value="TreeGrafter"/>
</dbReference>
<dbReference type="SUPFAM" id="SSF81301">
    <property type="entry name" value="Nucleotidyltransferase"/>
    <property type="match status" value="1"/>
</dbReference>
<evidence type="ECO:0000256" key="3">
    <source>
        <dbReference type="ARBA" id="ARBA00022695"/>
    </source>
</evidence>
<dbReference type="PANTHER" id="PTHR36928:SF1">
    <property type="entry name" value="PHOSPHATASE YCDX-RELATED"/>
    <property type="match status" value="1"/>
</dbReference>
<keyword evidence="5" id="KW-0239">DNA-directed DNA polymerase</keyword>
<dbReference type="InterPro" id="IPR050243">
    <property type="entry name" value="PHP_phosphatase"/>
</dbReference>
<dbReference type="GO" id="GO:0005829">
    <property type="term" value="C:cytosol"/>
    <property type="evidence" value="ECO:0007669"/>
    <property type="project" value="TreeGrafter"/>
</dbReference>
<organism evidence="10 11">
    <name type="scientific">Sporolactobacillus putidus</name>
    <dbReference type="NCBI Taxonomy" id="492735"/>
    <lineage>
        <taxon>Bacteria</taxon>
        <taxon>Bacillati</taxon>
        <taxon>Bacillota</taxon>
        <taxon>Bacilli</taxon>
        <taxon>Bacillales</taxon>
        <taxon>Sporolactobacillaceae</taxon>
        <taxon>Sporolactobacillus</taxon>
    </lineage>
</organism>
<dbReference type="Pfam" id="PF14520">
    <property type="entry name" value="HHH_5"/>
    <property type="match status" value="1"/>
</dbReference>
<dbReference type="NCBIfam" id="NF006375">
    <property type="entry name" value="PRK08609.1"/>
    <property type="match status" value="1"/>
</dbReference>
<comment type="caution">
    <text evidence="10">The sequence shown here is derived from an EMBL/GenBank/DDBJ whole genome shotgun (WGS) entry which is preliminary data.</text>
</comment>
<dbReference type="Gene3D" id="3.30.210.10">
    <property type="entry name" value="DNA polymerase, thumb domain"/>
    <property type="match status" value="1"/>
</dbReference>
<name>A0A917VZ67_9BACL</name>
<dbReference type="GO" id="GO:0006281">
    <property type="term" value="P:DNA repair"/>
    <property type="evidence" value="ECO:0007669"/>
    <property type="project" value="UniProtKB-KW"/>
</dbReference>
<dbReference type="EC" id="2.7.7.7" evidence="1"/>
<dbReference type="Gene3D" id="1.10.150.20">
    <property type="entry name" value="5' to 3' exonuclease, C-terminal subdomain"/>
    <property type="match status" value="1"/>
</dbReference>
<dbReference type="SUPFAM" id="SSF89550">
    <property type="entry name" value="PHP domain-like"/>
    <property type="match status" value="1"/>
</dbReference>
<dbReference type="GO" id="GO:0003677">
    <property type="term" value="F:DNA binding"/>
    <property type="evidence" value="ECO:0007669"/>
    <property type="project" value="InterPro"/>
</dbReference>
<dbReference type="GO" id="GO:0008270">
    <property type="term" value="F:zinc ion binding"/>
    <property type="evidence" value="ECO:0007669"/>
    <property type="project" value="TreeGrafter"/>
</dbReference>
<keyword evidence="2" id="KW-0808">Transferase</keyword>
<dbReference type="SMART" id="SM00481">
    <property type="entry name" value="POLIIIAc"/>
    <property type="match status" value="1"/>
</dbReference>
<dbReference type="AlphaFoldDB" id="A0A917VZ67"/>
<dbReference type="Pfam" id="PF14791">
    <property type="entry name" value="DNA_pol_B_thumb"/>
    <property type="match status" value="1"/>
</dbReference>
<dbReference type="GO" id="GO:0003887">
    <property type="term" value="F:DNA-directed DNA polymerase activity"/>
    <property type="evidence" value="ECO:0007669"/>
    <property type="project" value="UniProtKB-KW"/>
</dbReference>
<dbReference type="InterPro" id="IPR022311">
    <property type="entry name" value="PolX-like"/>
</dbReference>
<keyword evidence="11" id="KW-1185">Reference proteome</keyword>
<reference evidence="10" key="1">
    <citation type="journal article" date="2014" name="Int. J. Syst. Evol. Microbiol.">
        <title>Complete genome sequence of Corynebacterium casei LMG S-19264T (=DSM 44701T), isolated from a smear-ripened cheese.</title>
        <authorList>
            <consortium name="US DOE Joint Genome Institute (JGI-PGF)"/>
            <person name="Walter F."/>
            <person name="Albersmeier A."/>
            <person name="Kalinowski J."/>
            <person name="Ruckert C."/>
        </authorList>
    </citation>
    <scope>NUCLEOTIDE SEQUENCE</scope>
    <source>
        <strain evidence="10">JCM 15325</strain>
    </source>
</reference>
<dbReference type="EMBL" id="BMOK01000001">
    <property type="protein sequence ID" value="GGL41842.1"/>
    <property type="molecule type" value="Genomic_DNA"/>
</dbReference>
<keyword evidence="10" id="KW-0540">Nuclease</keyword>
<dbReference type="InterPro" id="IPR047967">
    <property type="entry name" value="PolX_PHP"/>
</dbReference>
<dbReference type="InterPro" id="IPR003141">
    <property type="entry name" value="Pol/His_phosphatase_N"/>
</dbReference>
<evidence type="ECO:0000256" key="4">
    <source>
        <dbReference type="ARBA" id="ARBA00022763"/>
    </source>
</evidence>
<evidence type="ECO:0000256" key="5">
    <source>
        <dbReference type="ARBA" id="ARBA00022932"/>
    </source>
</evidence>
<dbReference type="InterPro" id="IPR002008">
    <property type="entry name" value="DNA_pol_X_beta-like"/>
</dbReference>
<dbReference type="RefSeq" id="WP_188800983.1">
    <property type="nucleotide sequence ID" value="NZ_BMOK01000001.1"/>
</dbReference>
<proteinExistence type="predicted"/>
<dbReference type="InterPro" id="IPR043519">
    <property type="entry name" value="NT_sf"/>
</dbReference>
<dbReference type="Gene3D" id="1.10.150.110">
    <property type="entry name" value="DNA polymerase beta, N-terminal domain-like"/>
    <property type="match status" value="1"/>
</dbReference>
<dbReference type="InterPro" id="IPR002054">
    <property type="entry name" value="DNA-dir_DNA_pol_X"/>
</dbReference>
<keyword evidence="3" id="KW-0548">Nucleotidyltransferase</keyword>
<evidence type="ECO:0000256" key="2">
    <source>
        <dbReference type="ARBA" id="ARBA00022679"/>
    </source>
</evidence>
<evidence type="ECO:0000313" key="11">
    <source>
        <dbReference type="Proteomes" id="UP000654670"/>
    </source>
</evidence>
<dbReference type="CDD" id="cd07436">
    <property type="entry name" value="PHP_PolX"/>
    <property type="match status" value="1"/>
</dbReference>
<evidence type="ECO:0000256" key="7">
    <source>
        <dbReference type="ARBA" id="ARBA00049244"/>
    </source>
</evidence>
<keyword evidence="10" id="KW-0269">Exonuclease</keyword>
<dbReference type="Pfam" id="PF14716">
    <property type="entry name" value="HHH_8"/>
    <property type="match status" value="1"/>
</dbReference>
<dbReference type="PRINTS" id="PR00870">
    <property type="entry name" value="DNAPOLXBETA"/>
</dbReference>
<evidence type="ECO:0000256" key="6">
    <source>
        <dbReference type="ARBA" id="ARBA00023204"/>
    </source>
</evidence>
<keyword evidence="6" id="KW-0234">DNA repair</keyword>
<dbReference type="Proteomes" id="UP000654670">
    <property type="component" value="Unassembled WGS sequence"/>
</dbReference>
<dbReference type="InterPro" id="IPR037160">
    <property type="entry name" value="DNA_Pol_thumb_sf"/>
</dbReference>
<reference evidence="10" key="2">
    <citation type="submission" date="2020-09" db="EMBL/GenBank/DDBJ databases">
        <authorList>
            <person name="Sun Q."/>
            <person name="Ohkuma M."/>
        </authorList>
    </citation>
    <scope>NUCLEOTIDE SEQUENCE</scope>
    <source>
        <strain evidence="10">JCM 15325</strain>
    </source>
</reference>
<dbReference type="GO" id="GO:0004527">
    <property type="term" value="F:exonuclease activity"/>
    <property type="evidence" value="ECO:0007669"/>
    <property type="project" value="UniProtKB-KW"/>
</dbReference>
<dbReference type="FunFam" id="3.20.20.140:FF:000047">
    <property type="entry name" value="PHP domain-containing protein"/>
    <property type="match status" value="1"/>
</dbReference>
<dbReference type="InterPro" id="IPR004013">
    <property type="entry name" value="PHP_dom"/>
</dbReference>
<keyword evidence="10" id="KW-0378">Hydrolase</keyword>
<sequence>MNKKQIIDKLDTIALYLEIIGENPFKVAAYRKAGQALETDRRSMAGIEDVSAIKGIGRSTSHAIEELMATGESSVLRSLQGEIPESLLGLLNIAGLGGKKIGTLYRALHVTDMTSLREACEQGRVSGLPGFGKKTEEKLLKAIQEGKNRPEILSIAYMTDLAEKIESILGTIPEIGRFSRAGSLRRGKETMKDLDFVLETQDPEGAADRILERLPVSEVIGRGDAKITVLMNDGYKVSVDFRLASPETFITTLHHFTGSKEHNILMRHLAKERGEKISEYGVELENGRMITFSSENEFYHHFGLNEIPPEVREGTDEVDQARRSPLGLIKLSDIKGDLHMHSTWSDGSYTIEEMAGAMRAKGYAYACLTDHSKSLRVADGLSERRLLDQLEEVARVNALYDDFTLYSGVEMDILPDGTLDYTNEVLEKLDFVIASIHSSFNQSQAEIMRRLEAACRNPYVRLIAHPTGRLLGKRSGYRADIGRLIKLASETGTALELNANRNRLDLSAEWVRKAQEAGVKIAIDTDSHSMKMIDEMGLGVRTAARGWIRPENVLNTLSAGQFADFIKRKKVPF</sequence>
<dbReference type="InterPro" id="IPR027421">
    <property type="entry name" value="DNA_pol_lamdba_lyase_dom_sf"/>
</dbReference>
<dbReference type="InterPro" id="IPR029398">
    <property type="entry name" value="PolB_thumb"/>
</dbReference>
<dbReference type="InterPro" id="IPR016195">
    <property type="entry name" value="Pol/histidinol_Pase-like"/>
</dbReference>
<gene>
    <name evidence="10" type="ORF">GCM10007968_02200</name>
</gene>
<protein>
    <recommendedName>
        <fullName evidence="1">DNA-directed DNA polymerase</fullName>
        <ecNumber evidence="1">2.7.7.7</ecNumber>
    </recommendedName>
</protein>
<keyword evidence="4" id="KW-0227">DNA damage</keyword>
<dbReference type="SMART" id="SM00483">
    <property type="entry name" value="POLXc"/>
    <property type="match status" value="1"/>
</dbReference>